<comment type="caution">
    <text evidence="4">The sequence shown here is derived from an EMBL/GenBank/DDBJ whole genome shotgun (WGS) entry which is preliminary data.</text>
</comment>
<dbReference type="PANTHER" id="PTHR30053:SF12">
    <property type="entry name" value="ELONGATION FACTOR P (EF-P) FAMILY PROTEIN"/>
    <property type="match status" value="1"/>
</dbReference>
<evidence type="ECO:0000259" key="3">
    <source>
        <dbReference type="SMART" id="SM01185"/>
    </source>
</evidence>
<dbReference type="Gene3D" id="2.40.50.140">
    <property type="entry name" value="Nucleic acid-binding proteins"/>
    <property type="match status" value="2"/>
</dbReference>
<dbReference type="Pfam" id="PF08207">
    <property type="entry name" value="EFP_N"/>
    <property type="match status" value="1"/>
</dbReference>
<dbReference type="PROSITE" id="PS01275">
    <property type="entry name" value="EFP"/>
    <property type="match status" value="1"/>
</dbReference>
<comment type="similarity">
    <text evidence="1">Belongs to the elongation factor P family.</text>
</comment>
<sequence>MSSIRDEGSQEAFDPDPMEHLAHNNIMSIVVNQLKPKTFFIYEDQPYVVVETHHLKMQQRRPTVQTKMRNLLNGKILERNFAQSDVFEEADIERQKVKFLYAHRDEFWFTEEKNAGNRLQLKEEILGDQTKFLKAGTVLDAILFNGKVINVELPVKMDFKIVEAPPSIKGNTAQGGVKQAKIETGAMINVPLFIEQDDVITINTENGEYVGRADKN</sequence>
<dbReference type="CDD" id="cd05794">
    <property type="entry name" value="S1_EF-P_repeat_2"/>
    <property type="match status" value="1"/>
</dbReference>
<dbReference type="SMART" id="SM00841">
    <property type="entry name" value="Elong-fact-P_C"/>
    <property type="match status" value="1"/>
</dbReference>
<dbReference type="InterPro" id="IPR001059">
    <property type="entry name" value="Transl_elong_P/YeiP_cen"/>
</dbReference>
<evidence type="ECO:0000256" key="1">
    <source>
        <dbReference type="ARBA" id="ARBA00009479"/>
    </source>
</evidence>
<dbReference type="SUPFAM" id="SSF50104">
    <property type="entry name" value="Translation proteins SH3-like domain"/>
    <property type="match status" value="1"/>
</dbReference>
<dbReference type="InterPro" id="IPR014722">
    <property type="entry name" value="Rib_uL2_dom2"/>
</dbReference>
<protein>
    <submittedName>
        <fullName evidence="4">Elongation factor P</fullName>
    </submittedName>
</protein>
<feature type="domain" description="Elongation factor P C-terminal" evidence="2">
    <location>
        <begin position="157"/>
        <end position="212"/>
    </location>
</feature>
<dbReference type="EMBL" id="LBXZ01000001">
    <property type="protein sequence ID" value="KKR41242.1"/>
    <property type="molecule type" value="Genomic_DNA"/>
</dbReference>
<dbReference type="Pfam" id="PF09285">
    <property type="entry name" value="Elong-fact-P_C"/>
    <property type="match status" value="1"/>
</dbReference>
<keyword evidence="4" id="KW-0648">Protein biosynthesis</keyword>
<dbReference type="SUPFAM" id="SSF50249">
    <property type="entry name" value="Nucleic acid-binding proteins"/>
    <property type="match status" value="2"/>
</dbReference>
<reference evidence="4 5" key="1">
    <citation type="journal article" date="2015" name="Nature">
        <title>rRNA introns, odd ribosomes, and small enigmatic genomes across a large radiation of phyla.</title>
        <authorList>
            <person name="Brown C.T."/>
            <person name="Hug L.A."/>
            <person name="Thomas B.C."/>
            <person name="Sharon I."/>
            <person name="Castelle C.J."/>
            <person name="Singh A."/>
            <person name="Wilkins M.J."/>
            <person name="Williams K.H."/>
            <person name="Banfield J.F."/>
        </authorList>
    </citation>
    <scope>NUCLEOTIDE SEQUENCE [LARGE SCALE GENOMIC DNA]</scope>
</reference>
<accession>A0A0G0TTM8</accession>
<evidence type="ECO:0000259" key="2">
    <source>
        <dbReference type="SMART" id="SM00841"/>
    </source>
</evidence>
<dbReference type="InterPro" id="IPR013852">
    <property type="entry name" value="Transl_elong_P/YeiP_CS"/>
</dbReference>
<dbReference type="InterPro" id="IPR015365">
    <property type="entry name" value="Elong-fact-P_C"/>
</dbReference>
<dbReference type="Proteomes" id="UP000034072">
    <property type="component" value="Unassembled WGS sequence"/>
</dbReference>
<dbReference type="Gene3D" id="2.30.30.30">
    <property type="match status" value="1"/>
</dbReference>
<feature type="domain" description="Translation elongation factor P/YeiP central" evidence="3">
    <location>
        <begin position="94"/>
        <end position="149"/>
    </location>
</feature>
<dbReference type="InterPro" id="IPR012340">
    <property type="entry name" value="NA-bd_OB-fold"/>
</dbReference>
<dbReference type="InterPro" id="IPR020599">
    <property type="entry name" value="Transl_elong_fac_P/YeiP"/>
</dbReference>
<dbReference type="PANTHER" id="PTHR30053">
    <property type="entry name" value="ELONGATION FACTOR P"/>
    <property type="match status" value="1"/>
</dbReference>
<proteinExistence type="inferred from homology"/>
<evidence type="ECO:0000313" key="5">
    <source>
        <dbReference type="Proteomes" id="UP000034072"/>
    </source>
</evidence>
<name>A0A0G0TTM8_9BACT</name>
<dbReference type="PIRSF" id="PIRSF005901">
    <property type="entry name" value="EF-P"/>
    <property type="match status" value="1"/>
</dbReference>
<dbReference type="InterPro" id="IPR008991">
    <property type="entry name" value="Translation_prot_SH3-like_sf"/>
</dbReference>
<keyword evidence="4" id="KW-0251">Elongation factor</keyword>
<dbReference type="FunFam" id="2.40.50.140:FF:000004">
    <property type="entry name" value="Elongation factor P"/>
    <property type="match status" value="1"/>
</dbReference>
<gene>
    <name evidence="4" type="ORF">UT75_C0001G0146</name>
</gene>
<evidence type="ECO:0000313" key="4">
    <source>
        <dbReference type="EMBL" id="KKR41242.1"/>
    </source>
</evidence>
<dbReference type="GO" id="GO:0005829">
    <property type="term" value="C:cytosol"/>
    <property type="evidence" value="ECO:0007669"/>
    <property type="project" value="UniProtKB-ARBA"/>
</dbReference>
<dbReference type="AlphaFoldDB" id="A0A0G0TTM8"/>
<dbReference type="SMART" id="SM01185">
    <property type="entry name" value="EFP"/>
    <property type="match status" value="1"/>
</dbReference>
<organism evidence="4 5">
    <name type="scientific">Candidatus Yanofskybacteria bacterium GW2011_GWE2_40_11</name>
    <dbReference type="NCBI Taxonomy" id="1619033"/>
    <lineage>
        <taxon>Bacteria</taxon>
        <taxon>Candidatus Yanofskyibacteriota</taxon>
    </lineage>
</organism>
<dbReference type="GO" id="GO:0043043">
    <property type="term" value="P:peptide biosynthetic process"/>
    <property type="evidence" value="ECO:0007669"/>
    <property type="project" value="InterPro"/>
</dbReference>
<dbReference type="InterPro" id="IPR013185">
    <property type="entry name" value="Transl_elong_KOW-like"/>
</dbReference>
<dbReference type="GO" id="GO:0003746">
    <property type="term" value="F:translation elongation factor activity"/>
    <property type="evidence" value="ECO:0007669"/>
    <property type="project" value="UniProtKB-KW"/>
</dbReference>
<dbReference type="NCBIfam" id="NF001810">
    <property type="entry name" value="PRK00529.1"/>
    <property type="match status" value="1"/>
</dbReference>